<feature type="compositionally biased region" description="Low complexity" evidence="1">
    <location>
        <begin position="171"/>
        <end position="189"/>
    </location>
</feature>
<dbReference type="Proteomes" id="UP001320544">
    <property type="component" value="Chromosome"/>
</dbReference>
<dbReference type="Gene3D" id="2.60.40.2700">
    <property type="match status" value="4"/>
</dbReference>
<gene>
    <name evidence="4" type="ORF">CE91St30_03940</name>
</gene>
<evidence type="ECO:0000313" key="4">
    <source>
        <dbReference type="EMBL" id="BDE95061.1"/>
    </source>
</evidence>
<keyword evidence="2" id="KW-1133">Transmembrane helix</keyword>
<dbReference type="Gene3D" id="2.130.10.10">
    <property type="entry name" value="YVTN repeat-like/Quinoprotein amine dehydrogenase"/>
    <property type="match status" value="1"/>
</dbReference>
<feature type="region of interest" description="Disordered" evidence="1">
    <location>
        <begin position="1744"/>
        <end position="1780"/>
    </location>
</feature>
<dbReference type="InterPro" id="IPR027954">
    <property type="entry name" value="Transcobalamin-like_C"/>
</dbReference>
<dbReference type="EMBL" id="AP025564">
    <property type="protein sequence ID" value="BDE95061.1"/>
    <property type="molecule type" value="Genomic_DNA"/>
</dbReference>
<name>A0ABN6MAI8_9ACTN</name>
<protein>
    <recommendedName>
        <fullName evidence="3">Transcobalamin-like C-terminal domain-containing protein</fullName>
    </recommendedName>
</protein>
<evidence type="ECO:0000256" key="2">
    <source>
        <dbReference type="SAM" id="Phobius"/>
    </source>
</evidence>
<keyword evidence="5" id="KW-1185">Reference proteome</keyword>
<keyword evidence="2" id="KW-0812">Transmembrane</keyword>
<dbReference type="RefSeq" id="WP_244411553.1">
    <property type="nucleotide sequence ID" value="NZ_AP025564.1"/>
</dbReference>
<feature type="region of interest" description="Disordered" evidence="1">
    <location>
        <begin position="78"/>
        <end position="194"/>
    </location>
</feature>
<evidence type="ECO:0000313" key="5">
    <source>
        <dbReference type="Proteomes" id="UP001320544"/>
    </source>
</evidence>
<organism evidence="4 5">
    <name type="scientific">Raoultibacter timonensis</name>
    <dbReference type="NCBI Taxonomy" id="1907662"/>
    <lineage>
        <taxon>Bacteria</taxon>
        <taxon>Bacillati</taxon>
        <taxon>Actinomycetota</taxon>
        <taxon>Coriobacteriia</taxon>
        <taxon>Eggerthellales</taxon>
        <taxon>Eggerthellaceae</taxon>
        <taxon>Raoultibacter</taxon>
    </lineage>
</organism>
<feature type="compositionally biased region" description="Polar residues" evidence="1">
    <location>
        <begin position="1763"/>
        <end position="1772"/>
    </location>
</feature>
<accession>A0ABN6MAI8</accession>
<feature type="compositionally biased region" description="Gly residues" evidence="1">
    <location>
        <begin position="1713"/>
        <end position="1723"/>
    </location>
</feature>
<dbReference type="InterPro" id="IPR011047">
    <property type="entry name" value="Quinoprotein_ADH-like_sf"/>
</dbReference>
<sequence length="1822" mass="190684">MIGPISACFRAHADSLQSVSGSPAGASALQREKTLFKKMFNLFLACVLTLSLAPGAAWAEDGERASADDALSGFAAADPAAASNHGGEGASVSEDGSSSGDPSTSESGSGGGVSGDASGQGFSADLGAGASQAGASQAGASQSDAEENAGFAPDSDNRAGLDSEEGLAGGSSDDSVAPSAPLAPSATPDVEASASDANAMHVRAASALDSDGCIWIEKSKGSGWGYESDQAKGDVQAGTTLWANHYDYDEYCVDAAFTYQWYSGATKSVKLADYAPIDGATSQSLTIDSDFAKAHDGEYLLVQVSDGKTTLTGPTSAYYLAQVAGTVKVASVDFTNGGVQYLMGGSTLEARVYPSTAEPIYTWEKSTSKTGPFEVIDGATDATLELTEDLVGYFLRVTAATGSTSKQKTTGYAVAPRGSWLIDEVRLTDTIGAYAGTTLTAQAYGRNAENVSKIAVGKDDAVFTWQYADSDGYGATWSDIPGASGRGLDSYTVDEAYAGKYIRVRADANIESWVKASSAFGPIKAIPQLASIDLAANGKAIDYAVAGDAVAATVLDEDGRAVADNLTYTWESSSSEDGPFAPIAGAAGASYAVPEDAAGSYVRLTVAGIGEGNAVERTFAIHAPDSLEAVANALIGYVPVPNSDEDTSLAVMIEKKIADLGFEGVSVSLTSTSDENIVAADGVITGWYYADPSSVGKGDQRYSSAVVSFSLSKDGDSIAFAPGGNGEVKIGWDRARVRDAIAQDIQPQVELADYLNKVDSGLDEMTKFTQDLPTSAGWANVSWESSDESLVEITEDPYALVNQLERKKLAEDAPVTITAVFAPAFADADGSLITSEKSFDCIVKKFIDVSGLTSNDLKLLLEKSYTIGKLTDFATGEPIDPATVDGDVQLPIPRDLFVEAHELSVSVASSDENVVRVNGYRAYVYRPIDGQDRDATLTVTLARKDKATVKASITIDLTVRALDLADIDAEIALMEDVKASYADGIKGENTSIGSIAKNMESFQEVYRDEATGDLVWVRDRADTADHGIVPDELDGWYDSQMWRCFRSSDASIVSHENLLVSQPAYNTEVTVASVLTSEEYGKYYELYKDDPSVSDELKAKLASLYRQPVSHTFTVLGASGQDDPAGDKDTLNVSASITGATGHDADGSYLSETWVPRSRVTVEKGQNITAWDCFARLLDENGFDYATGSGLNPYSITTPEGRTLTTVRQGSVKNSYWAFFVNGVYADVGTRAYEVRDGDLVELRYLDSTGSYEADPDAVDADPNAAHPDLESAWSGHANGGSGALVENVETPVGAVESKSHSLLTEAERRAGAEAFASDPLIIGGMLYIVSGSKTIDPNTGKARWGKARLSVIDPATNNAVDTVELATTMDTTCRPAYADGIIVIPLSGGYLQALSAATRNTMWVTVPTQGSQSVSTLTIADGCVYASTVDELSSGDDRATKGTLYCYDLYTGDRIGKAVNESAGYYWTGGVKVGDYFIVPDDAGNVTAYTADLKQQVSSVHVDAAGIRSSLIVDGDTIYAVSKGGVLYRLVLRDAGASARSVGEDFAVQLVQAGEGLRFAQSSTSTPTIGNGMLFVGGLADDGTGSLSVIGLDEWSVLSTISGLTATSGSTDPSVQCAPLVSVRDDGTYVYFTSNRKPGGVYLYKVGDETWREFFVPDEGSQDYCISSIVCGPDGTLYYTNDSGTLFALRSASGDSGDPKPTDPAEPTVPNGSGGNQGGSGNESGAIGFNALLEAGAALPFGSSFSGEPADKEKPVGPASEKNPTNGTTTVEGGPDERADEATFPDSGLNWLAVVGVAVGLAVLGGVLVYSLWPRRRQMLR</sequence>
<dbReference type="InterPro" id="IPR015943">
    <property type="entry name" value="WD40/YVTN_repeat-like_dom_sf"/>
</dbReference>
<keyword evidence="2" id="KW-0472">Membrane</keyword>
<feature type="compositionally biased region" description="Low complexity" evidence="1">
    <location>
        <begin position="115"/>
        <end position="143"/>
    </location>
</feature>
<dbReference type="SUPFAM" id="SSF50998">
    <property type="entry name" value="Quinoprotein alcohol dehydrogenase-like"/>
    <property type="match status" value="2"/>
</dbReference>
<evidence type="ECO:0000256" key="1">
    <source>
        <dbReference type="SAM" id="MobiDB-lite"/>
    </source>
</evidence>
<proteinExistence type="predicted"/>
<feature type="domain" description="Transcobalamin-like C-terminal" evidence="3">
    <location>
        <begin position="1208"/>
        <end position="1245"/>
    </location>
</feature>
<feature type="compositionally biased region" description="Low complexity" evidence="1">
    <location>
        <begin position="90"/>
        <end position="107"/>
    </location>
</feature>
<reference evidence="4 5" key="1">
    <citation type="submission" date="2022-01" db="EMBL/GenBank/DDBJ databases">
        <title>Novel bile acid biosynthetic pathways are enriched in the microbiome of centenarians.</title>
        <authorList>
            <person name="Sato Y."/>
            <person name="Atarashi K."/>
            <person name="Plichta R.D."/>
            <person name="Arai Y."/>
            <person name="Sasajima S."/>
            <person name="Kearney M.S."/>
            <person name="Suda W."/>
            <person name="Takeshita K."/>
            <person name="Sasaki T."/>
            <person name="Okamoto S."/>
            <person name="Skelly N.A."/>
            <person name="Okamura Y."/>
            <person name="Vlamakis H."/>
            <person name="Li Y."/>
            <person name="Tanoue T."/>
            <person name="Takei H."/>
            <person name="Nittono H."/>
            <person name="Narushima S."/>
            <person name="Irie J."/>
            <person name="Itoh H."/>
            <person name="Moriya K."/>
            <person name="Sugiura Y."/>
            <person name="Suematsu M."/>
            <person name="Moritoki N."/>
            <person name="Shibata S."/>
            <person name="Littman R.D."/>
            <person name="Fischbach A.M."/>
            <person name="Uwamino Y."/>
            <person name="Inoue T."/>
            <person name="Honda A."/>
            <person name="Hattori M."/>
            <person name="Murai T."/>
            <person name="Xavier J.R."/>
            <person name="Hirose N."/>
            <person name="Honda K."/>
        </authorList>
    </citation>
    <scope>NUCLEOTIDE SEQUENCE [LARGE SCALE GENOMIC DNA]</scope>
    <source>
        <strain evidence="4 5">CE91-St30</strain>
    </source>
</reference>
<dbReference type="Pfam" id="PF14478">
    <property type="entry name" value="DUF4430"/>
    <property type="match status" value="1"/>
</dbReference>
<evidence type="ECO:0000259" key="3">
    <source>
        <dbReference type="Pfam" id="PF14478"/>
    </source>
</evidence>
<feature type="region of interest" description="Disordered" evidence="1">
    <location>
        <begin position="1254"/>
        <end position="1274"/>
    </location>
</feature>
<feature type="transmembrane region" description="Helical" evidence="2">
    <location>
        <begin position="1792"/>
        <end position="1814"/>
    </location>
</feature>
<dbReference type="Gene3D" id="2.170.130.30">
    <property type="match status" value="1"/>
</dbReference>
<feature type="region of interest" description="Disordered" evidence="1">
    <location>
        <begin position="1691"/>
        <end position="1726"/>
    </location>
</feature>